<evidence type="ECO:0000313" key="2">
    <source>
        <dbReference type="EMBL" id="SKB56528.1"/>
    </source>
</evidence>
<organism evidence="2 3">
    <name type="scientific">Parabacteroides chartae</name>
    <dbReference type="NCBI Taxonomy" id="1037355"/>
    <lineage>
        <taxon>Bacteria</taxon>
        <taxon>Pseudomonadati</taxon>
        <taxon>Bacteroidota</taxon>
        <taxon>Bacteroidia</taxon>
        <taxon>Bacteroidales</taxon>
        <taxon>Tannerellaceae</taxon>
        <taxon>Parabacteroides</taxon>
    </lineage>
</organism>
<dbReference type="Gene3D" id="3.10.450.50">
    <property type="match status" value="1"/>
</dbReference>
<evidence type="ECO:0000259" key="1">
    <source>
        <dbReference type="Pfam" id="PF14534"/>
    </source>
</evidence>
<evidence type="ECO:0000313" key="3">
    <source>
        <dbReference type="Proteomes" id="UP000190852"/>
    </source>
</evidence>
<dbReference type="RefSeq" id="WP_079683330.1">
    <property type="nucleotide sequence ID" value="NZ_FUYQ01000011.1"/>
</dbReference>
<accession>A0A1T5CAQ1</accession>
<dbReference type="InterPro" id="IPR027843">
    <property type="entry name" value="DUF4440"/>
</dbReference>
<dbReference type="Proteomes" id="UP000190852">
    <property type="component" value="Unassembled WGS sequence"/>
</dbReference>
<dbReference type="AlphaFoldDB" id="A0A1T5CAQ1"/>
<dbReference type="Pfam" id="PF14534">
    <property type="entry name" value="DUF4440"/>
    <property type="match status" value="1"/>
</dbReference>
<name>A0A1T5CAQ1_9BACT</name>
<keyword evidence="3" id="KW-1185">Reference proteome</keyword>
<sequence>MDKRSISETIIALEKEAMQAWIKGDPTPFLELYSKDFSYFDPDQQLRLDGFDKIKELYESMRGTVLMDNFEMINPLVQLSDSMAVLSYNLNIYLGEKLWEENFTSVYRLENDQWKVIHCHVSQTKPPTPWA</sequence>
<protein>
    <recommendedName>
        <fullName evidence="1">DUF4440 domain-containing protein</fullName>
    </recommendedName>
</protein>
<reference evidence="3" key="1">
    <citation type="submission" date="2017-02" db="EMBL/GenBank/DDBJ databases">
        <authorList>
            <person name="Varghese N."/>
            <person name="Submissions S."/>
        </authorList>
    </citation>
    <scope>NUCLEOTIDE SEQUENCE [LARGE SCALE GENOMIC DNA]</scope>
    <source>
        <strain evidence="3">DSM 24967</strain>
    </source>
</reference>
<dbReference type="InterPro" id="IPR032710">
    <property type="entry name" value="NTF2-like_dom_sf"/>
</dbReference>
<gene>
    <name evidence="2" type="ORF">SAMN05660349_01796</name>
</gene>
<dbReference type="SUPFAM" id="SSF54427">
    <property type="entry name" value="NTF2-like"/>
    <property type="match status" value="1"/>
</dbReference>
<proteinExistence type="predicted"/>
<feature type="domain" description="DUF4440" evidence="1">
    <location>
        <begin position="10"/>
        <end position="116"/>
    </location>
</feature>
<dbReference type="EMBL" id="FUYQ01000011">
    <property type="protein sequence ID" value="SKB56528.1"/>
    <property type="molecule type" value="Genomic_DNA"/>
</dbReference>